<dbReference type="CDD" id="cd00156">
    <property type="entry name" value="REC"/>
    <property type="match status" value="2"/>
</dbReference>
<dbReference type="NCBIfam" id="TIGR00254">
    <property type="entry name" value="GGDEF"/>
    <property type="match status" value="1"/>
</dbReference>
<organism evidence="6 7">
    <name type="scientific">Sulfuriferula multivorans</name>
    <dbReference type="NCBI Taxonomy" id="1559896"/>
    <lineage>
        <taxon>Bacteria</taxon>
        <taxon>Pseudomonadati</taxon>
        <taxon>Pseudomonadota</taxon>
        <taxon>Betaproteobacteria</taxon>
        <taxon>Nitrosomonadales</taxon>
        <taxon>Sulfuricellaceae</taxon>
        <taxon>Sulfuriferula</taxon>
    </lineage>
</organism>
<name>A0A7C9TAV9_9PROT</name>
<dbReference type="Gene3D" id="3.40.50.2300">
    <property type="match status" value="2"/>
</dbReference>
<dbReference type="InterPro" id="IPR050469">
    <property type="entry name" value="Diguanylate_Cyclase"/>
</dbReference>
<dbReference type="CDD" id="cd01949">
    <property type="entry name" value="GGDEF"/>
    <property type="match status" value="1"/>
</dbReference>
<dbReference type="InterPro" id="IPR011006">
    <property type="entry name" value="CheY-like_superfamily"/>
</dbReference>
<feature type="domain" description="GGDEF" evidence="5">
    <location>
        <begin position="423"/>
        <end position="557"/>
    </location>
</feature>
<reference evidence="6 7" key="1">
    <citation type="submission" date="2019-09" db="EMBL/GenBank/DDBJ databases">
        <title>H2 Metabolism Revealed by Metagenomic Analysis in Subglacial Sediment of East Antarctica.</title>
        <authorList>
            <person name="Yang Z."/>
            <person name="Zhang Y."/>
            <person name="Lv Y."/>
            <person name="Yan W."/>
            <person name="Xiao X."/>
            <person name="Sun B."/>
            <person name="Ma H."/>
        </authorList>
    </citation>
    <scope>NUCLEOTIDE SEQUENCE [LARGE SCALE GENOMIC DNA]</scope>
    <source>
        <strain evidence="6">Bin2_2</strain>
    </source>
</reference>
<dbReference type="InterPro" id="IPR043128">
    <property type="entry name" value="Rev_trsase/Diguanyl_cyclase"/>
</dbReference>
<evidence type="ECO:0000313" key="7">
    <source>
        <dbReference type="Proteomes" id="UP000483432"/>
    </source>
</evidence>
<dbReference type="PROSITE" id="PS50110">
    <property type="entry name" value="RESPONSE_REGULATORY"/>
    <property type="match status" value="2"/>
</dbReference>
<dbReference type="InterPro" id="IPR001789">
    <property type="entry name" value="Sig_transdc_resp-reg_receiver"/>
</dbReference>
<dbReference type="AlphaFoldDB" id="A0A7C9TAV9"/>
<dbReference type="EC" id="2.7.7.65" evidence="1"/>
<dbReference type="EMBL" id="JAAFGW010000154">
    <property type="protein sequence ID" value="NDP48744.1"/>
    <property type="molecule type" value="Genomic_DNA"/>
</dbReference>
<dbReference type="GO" id="GO:0000160">
    <property type="term" value="P:phosphorelay signal transduction system"/>
    <property type="evidence" value="ECO:0007669"/>
    <property type="project" value="InterPro"/>
</dbReference>
<dbReference type="SMART" id="SM00267">
    <property type="entry name" value="GGDEF"/>
    <property type="match status" value="1"/>
</dbReference>
<dbReference type="InterPro" id="IPR029787">
    <property type="entry name" value="Nucleotide_cyclase"/>
</dbReference>
<dbReference type="Pfam" id="PF00072">
    <property type="entry name" value="Response_reg"/>
    <property type="match status" value="2"/>
</dbReference>
<dbReference type="GO" id="GO:1902201">
    <property type="term" value="P:negative regulation of bacterial-type flagellum-dependent cell motility"/>
    <property type="evidence" value="ECO:0007669"/>
    <property type="project" value="TreeGrafter"/>
</dbReference>
<dbReference type="SUPFAM" id="SSF47226">
    <property type="entry name" value="Histidine-containing phosphotransfer domain, HPT domain"/>
    <property type="match status" value="1"/>
</dbReference>
<dbReference type="GO" id="GO:0005886">
    <property type="term" value="C:plasma membrane"/>
    <property type="evidence" value="ECO:0007669"/>
    <property type="project" value="TreeGrafter"/>
</dbReference>
<dbReference type="InterPro" id="IPR036641">
    <property type="entry name" value="HPT_dom_sf"/>
</dbReference>
<feature type="modified residue" description="4-aspartylphosphate" evidence="3">
    <location>
        <position position="316"/>
    </location>
</feature>
<evidence type="ECO:0000259" key="5">
    <source>
        <dbReference type="PROSITE" id="PS50887"/>
    </source>
</evidence>
<dbReference type="Gene3D" id="3.30.70.270">
    <property type="match status" value="1"/>
</dbReference>
<dbReference type="FunFam" id="3.30.70.270:FF:000001">
    <property type="entry name" value="Diguanylate cyclase domain protein"/>
    <property type="match status" value="1"/>
</dbReference>
<dbReference type="SUPFAM" id="SSF52172">
    <property type="entry name" value="CheY-like"/>
    <property type="match status" value="2"/>
</dbReference>
<accession>A0A7C9TAV9</accession>
<dbReference type="SMART" id="SM00448">
    <property type="entry name" value="REC"/>
    <property type="match status" value="2"/>
</dbReference>
<comment type="caution">
    <text evidence="6">The sequence shown here is derived from an EMBL/GenBank/DDBJ whole genome shotgun (WGS) entry which is preliminary data.</text>
</comment>
<feature type="modified residue" description="4-aspartylphosphate" evidence="3">
    <location>
        <position position="190"/>
    </location>
</feature>
<dbReference type="PANTHER" id="PTHR45138:SF9">
    <property type="entry name" value="DIGUANYLATE CYCLASE DGCM-RELATED"/>
    <property type="match status" value="1"/>
</dbReference>
<gene>
    <name evidence="6" type="ORF">GZ085_10210</name>
</gene>
<evidence type="ECO:0000313" key="6">
    <source>
        <dbReference type="EMBL" id="NDP48744.1"/>
    </source>
</evidence>
<evidence type="ECO:0000256" key="2">
    <source>
        <dbReference type="ARBA" id="ARBA00034247"/>
    </source>
</evidence>
<dbReference type="Proteomes" id="UP000483432">
    <property type="component" value="Unassembled WGS sequence"/>
</dbReference>
<dbReference type="InterPro" id="IPR000160">
    <property type="entry name" value="GGDEF_dom"/>
</dbReference>
<sequence length="559" mass="61462">MVDANVAIAAVTAAMAKLRRTYTDRLPVEIAELTALAEGLTGSEAERPKLEALHQRLHKLAGSGGTFGYALLSTHSRSLEHQAQGWLAGSLASAEDESLRDFAVNVAALINTLSEYSSAENVALPAHASMRTDVGMVLQVWLVEDDILLGKELARQLEPFGFEVRLFTRIRDAESAAAEESRQPDILIMDVLFAEESEDSTEVLTARPVLNSLGCPLIFVSSQGGFPSRVRAARLGAEGYFLKPLDVPRLVERLEYVVERRRASPQRVLIVDDDVSLAEHFRLVLCGAGMEVEVLSQLEKIIDRVSGFRPELILMDMHMPKYSGADLAGVIRQHDNWIGLPIVYLSSETNFDKQVLALSHGADDFLTKPIPDAHLIAAVRVRVDRSRQLADQITKDSLTGLLKHASIKEAAEVEVLRSQRSETAVTFAMIDIDHFKTVNDTHGHAVGDLVIKSIATLLRQRLRKSDLIGRYGGEEFLAVLPGCDIEFARQVLEDIRTRFAALQFLNEGQSFNCSLSAGLACSIENPEADSAELIILADRALYAAKRSGRNRIKLSPPEK</sequence>
<evidence type="ECO:0000256" key="3">
    <source>
        <dbReference type="PROSITE-ProRule" id="PRU00169"/>
    </source>
</evidence>
<dbReference type="PROSITE" id="PS50887">
    <property type="entry name" value="GGDEF"/>
    <property type="match status" value="1"/>
</dbReference>
<dbReference type="Pfam" id="PF00990">
    <property type="entry name" value="GGDEF"/>
    <property type="match status" value="1"/>
</dbReference>
<dbReference type="GO" id="GO:0043709">
    <property type="term" value="P:cell adhesion involved in single-species biofilm formation"/>
    <property type="evidence" value="ECO:0007669"/>
    <property type="project" value="TreeGrafter"/>
</dbReference>
<evidence type="ECO:0000256" key="1">
    <source>
        <dbReference type="ARBA" id="ARBA00012528"/>
    </source>
</evidence>
<protein>
    <recommendedName>
        <fullName evidence="1">diguanylate cyclase</fullName>
        <ecNumber evidence="1">2.7.7.65</ecNumber>
    </recommendedName>
</protein>
<evidence type="ECO:0000259" key="4">
    <source>
        <dbReference type="PROSITE" id="PS50110"/>
    </source>
</evidence>
<feature type="domain" description="Response regulatory" evidence="4">
    <location>
        <begin position="139"/>
        <end position="258"/>
    </location>
</feature>
<dbReference type="PANTHER" id="PTHR45138">
    <property type="entry name" value="REGULATORY COMPONENTS OF SENSORY TRANSDUCTION SYSTEM"/>
    <property type="match status" value="1"/>
</dbReference>
<dbReference type="GO" id="GO:0052621">
    <property type="term" value="F:diguanylate cyclase activity"/>
    <property type="evidence" value="ECO:0007669"/>
    <property type="project" value="UniProtKB-EC"/>
</dbReference>
<dbReference type="SUPFAM" id="SSF55073">
    <property type="entry name" value="Nucleotide cyclase"/>
    <property type="match status" value="1"/>
</dbReference>
<feature type="domain" description="Response regulatory" evidence="4">
    <location>
        <begin position="267"/>
        <end position="383"/>
    </location>
</feature>
<comment type="catalytic activity">
    <reaction evidence="2">
        <text>2 GTP = 3',3'-c-di-GMP + 2 diphosphate</text>
        <dbReference type="Rhea" id="RHEA:24898"/>
        <dbReference type="ChEBI" id="CHEBI:33019"/>
        <dbReference type="ChEBI" id="CHEBI:37565"/>
        <dbReference type="ChEBI" id="CHEBI:58805"/>
        <dbReference type="EC" id="2.7.7.65"/>
    </reaction>
</comment>
<keyword evidence="3" id="KW-0597">Phosphoprotein</keyword>
<proteinExistence type="predicted"/>